<reference evidence="1" key="1">
    <citation type="submission" date="2021-11" db="EMBL/GenBank/DDBJ databases">
        <title>Streptomyces corallinus and Kineosporia corallina sp. nov., two new coral-derived marine actinobacteria.</title>
        <authorList>
            <person name="Buangrab K."/>
            <person name="Sutthacheep M."/>
            <person name="Yeemin T."/>
            <person name="Harunari E."/>
            <person name="Igarashi Y."/>
            <person name="Sripreechasak P."/>
            <person name="Kanchanasin P."/>
            <person name="Tanasupawat S."/>
            <person name="Phongsopitanun W."/>
        </authorList>
    </citation>
    <scope>NUCLEOTIDE SEQUENCE</scope>
    <source>
        <strain evidence="1">JCM 31032</strain>
    </source>
</reference>
<organism evidence="1 2">
    <name type="scientific">Kineosporia babensis</name>
    <dbReference type="NCBI Taxonomy" id="499548"/>
    <lineage>
        <taxon>Bacteria</taxon>
        <taxon>Bacillati</taxon>
        <taxon>Actinomycetota</taxon>
        <taxon>Actinomycetes</taxon>
        <taxon>Kineosporiales</taxon>
        <taxon>Kineosporiaceae</taxon>
        <taxon>Kineosporia</taxon>
    </lineage>
</organism>
<gene>
    <name evidence="1" type="ORF">LR394_21475</name>
</gene>
<proteinExistence type="predicted"/>
<evidence type="ECO:0000313" key="2">
    <source>
        <dbReference type="Proteomes" id="UP001138997"/>
    </source>
</evidence>
<protein>
    <submittedName>
        <fullName evidence="1">Uncharacterized protein</fullName>
    </submittedName>
</protein>
<dbReference type="EMBL" id="JAJOMB010000012">
    <property type="protein sequence ID" value="MCD5313483.1"/>
    <property type="molecule type" value="Genomic_DNA"/>
</dbReference>
<sequence>MSSKAEDYVRWILQLDGAYNVPIAELGAKTAVTTSIAAFSTALEKRFEDGASPDEAREFVGHVRGKWVKSDALNPVLAELAIMDGLGEEGLVDDVPIAELTETQNLLTYAIVNDLGLAGPAVEEFIRESMALLNTLEDEN</sequence>
<accession>A0A9X1T158</accession>
<dbReference type="AlphaFoldDB" id="A0A9X1T158"/>
<keyword evidence="2" id="KW-1185">Reference proteome</keyword>
<evidence type="ECO:0000313" key="1">
    <source>
        <dbReference type="EMBL" id="MCD5313483.1"/>
    </source>
</evidence>
<comment type="caution">
    <text evidence="1">The sequence shown here is derived from an EMBL/GenBank/DDBJ whole genome shotgun (WGS) entry which is preliminary data.</text>
</comment>
<dbReference type="Proteomes" id="UP001138997">
    <property type="component" value="Unassembled WGS sequence"/>
</dbReference>
<dbReference type="RefSeq" id="WP_231444720.1">
    <property type="nucleotide sequence ID" value="NZ_JAJOMB010000012.1"/>
</dbReference>
<name>A0A9X1T158_9ACTN</name>